<dbReference type="EMBL" id="BSPD01000001">
    <property type="protein sequence ID" value="GLS24302.1"/>
    <property type="molecule type" value="Genomic_DNA"/>
</dbReference>
<sequence>MIKKNTVRFCKCYFITLLLFAFMPSSLAESFVEDENLAACLAKMAAKHGWQSPEAFTEVVCHNKGITNMAGLEHYIHIEKLSLHKNKITDFDATPFKALKILNLARNRITSLTVESLPELRELYIFDNKITALSLNQLPKLEKFKASSNKIEVFDYNSLPKLTKVYMFDNNMEHIDIYSLPSMKYMDVRQNPMPDALYEEMDKVKEATILHDGNADDWD</sequence>
<dbReference type="SUPFAM" id="SSF52058">
    <property type="entry name" value="L domain-like"/>
    <property type="match status" value="1"/>
</dbReference>
<dbReference type="PANTHER" id="PTHR47566">
    <property type="match status" value="1"/>
</dbReference>
<evidence type="ECO:0000256" key="2">
    <source>
        <dbReference type="ARBA" id="ARBA00022737"/>
    </source>
</evidence>
<dbReference type="PANTHER" id="PTHR47566:SF1">
    <property type="entry name" value="PROTEIN NUD1"/>
    <property type="match status" value="1"/>
</dbReference>
<dbReference type="InterPro" id="IPR052574">
    <property type="entry name" value="CDIRP"/>
</dbReference>
<feature type="signal peptide" evidence="3">
    <location>
        <begin position="1"/>
        <end position="28"/>
    </location>
</feature>
<evidence type="ECO:0008006" key="6">
    <source>
        <dbReference type="Google" id="ProtNLM"/>
    </source>
</evidence>
<keyword evidence="1" id="KW-0433">Leucine-rich repeat</keyword>
<dbReference type="InterPro" id="IPR032675">
    <property type="entry name" value="LRR_dom_sf"/>
</dbReference>
<dbReference type="InterPro" id="IPR001611">
    <property type="entry name" value="Leu-rich_rpt"/>
</dbReference>
<keyword evidence="3" id="KW-0732">Signal</keyword>
<evidence type="ECO:0000256" key="3">
    <source>
        <dbReference type="SAM" id="SignalP"/>
    </source>
</evidence>
<keyword evidence="5" id="KW-1185">Reference proteome</keyword>
<accession>A0AA37T357</accession>
<evidence type="ECO:0000313" key="4">
    <source>
        <dbReference type="EMBL" id="GLS24302.1"/>
    </source>
</evidence>
<proteinExistence type="predicted"/>
<name>A0AA37T357_9GAMM</name>
<evidence type="ECO:0000313" key="5">
    <source>
        <dbReference type="Proteomes" id="UP001156870"/>
    </source>
</evidence>
<reference evidence="4 5" key="1">
    <citation type="journal article" date="2014" name="Int. J. Syst. Evol. Microbiol.">
        <title>Complete genome sequence of Corynebacterium casei LMG S-19264T (=DSM 44701T), isolated from a smear-ripened cheese.</title>
        <authorList>
            <consortium name="US DOE Joint Genome Institute (JGI-PGF)"/>
            <person name="Walter F."/>
            <person name="Albersmeier A."/>
            <person name="Kalinowski J."/>
            <person name="Ruckert C."/>
        </authorList>
    </citation>
    <scope>NUCLEOTIDE SEQUENCE [LARGE SCALE GENOMIC DNA]</scope>
    <source>
        <strain evidence="4 5">NBRC 110095</strain>
    </source>
</reference>
<dbReference type="Proteomes" id="UP001156870">
    <property type="component" value="Unassembled WGS sequence"/>
</dbReference>
<feature type="chain" id="PRO_5041310196" description="Leucine-rich repeat domain-containing protein" evidence="3">
    <location>
        <begin position="29"/>
        <end position="219"/>
    </location>
</feature>
<dbReference type="Gene3D" id="3.80.10.10">
    <property type="entry name" value="Ribonuclease Inhibitor"/>
    <property type="match status" value="1"/>
</dbReference>
<dbReference type="AlphaFoldDB" id="A0AA37T357"/>
<dbReference type="GO" id="GO:0035591">
    <property type="term" value="F:signaling adaptor activity"/>
    <property type="evidence" value="ECO:0007669"/>
    <property type="project" value="TreeGrafter"/>
</dbReference>
<organism evidence="4 5">
    <name type="scientific">Marinibactrum halimedae</name>
    <dbReference type="NCBI Taxonomy" id="1444977"/>
    <lineage>
        <taxon>Bacteria</taxon>
        <taxon>Pseudomonadati</taxon>
        <taxon>Pseudomonadota</taxon>
        <taxon>Gammaproteobacteria</taxon>
        <taxon>Cellvibrionales</taxon>
        <taxon>Cellvibrionaceae</taxon>
        <taxon>Marinibactrum</taxon>
    </lineage>
</organism>
<dbReference type="Pfam" id="PF13855">
    <property type="entry name" value="LRR_8"/>
    <property type="match status" value="1"/>
</dbReference>
<evidence type="ECO:0000256" key="1">
    <source>
        <dbReference type="ARBA" id="ARBA00022614"/>
    </source>
</evidence>
<comment type="caution">
    <text evidence="4">The sequence shown here is derived from an EMBL/GenBank/DDBJ whole genome shotgun (WGS) entry which is preliminary data.</text>
</comment>
<gene>
    <name evidence="4" type="ORF">GCM10007877_00130</name>
</gene>
<dbReference type="PROSITE" id="PS51450">
    <property type="entry name" value="LRR"/>
    <property type="match status" value="1"/>
</dbReference>
<protein>
    <recommendedName>
        <fullName evidence="6">Leucine-rich repeat domain-containing protein</fullName>
    </recommendedName>
</protein>
<keyword evidence="2" id="KW-0677">Repeat</keyword>